<protein>
    <submittedName>
        <fullName evidence="3">Cysteine-rich secretory protein family protein</fullName>
    </submittedName>
</protein>
<accession>A0A1G7DA73</accession>
<sequence length="190" mass="19226">MLTRPAAVLALLCLAACGAAPTAPPPEPGVAAGPRLPGRVVWTDGHGDVAVAAAGRASCPATSAAMAATGLAVTNATRAQAGLAPMRSNPVLDRVAAAHACDMANRGTMTHAGSATTGPMARARQMGYRPQTIAENIAAGRFELNGTLAQWSASPKHRANITIPSLRDFGIGTATAADGKTTFWTAVYAR</sequence>
<proteinExistence type="predicted"/>
<gene>
    <name evidence="3" type="ORF">SAMN04244550_00535</name>
</gene>
<evidence type="ECO:0000256" key="1">
    <source>
        <dbReference type="SAM" id="SignalP"/>
    </source>
</evidence>
<dbReference type="Pfam" id="PF00188">
    <property type="entry name" value="CAP"/>
    <property type="match status" value="1"/>
</dbReference>
<dbReference type="InterPro" id="IPR035940">
    <property type="entry name" value="CAP_sf"/>
</dbReference>
<organism evidence="3 4">
    <name type="scientific">Rhodobacter capsulatus</name>
    <name type="common">Rhodopseudomonas capsulata</name>
    <dbReference type="NCBI Taxonomy" id="1061"/>
    <lineage>
        <taxon>Bacteria</taxon>
        <taxon>Pseudomonadati</taxon>
        <taxon>Pseudomonadota</taxon>
        <taxon>Alphaproteobacteria</taxon>
        <taxon>Rhodobacterales</taxon>
        <taxon>Rhodobacter group</taxon>
        <taxon>Rhodobacter</taxon>
    </lineage>
</organism>
<dbReference type="PANTHER" id="PTHR31157:SF1">
    <property type="entry name" value="SCP DOMAIN-CONTAINING PROTEIN"/>
    <property type="match status" value="1"/>
</dbReference>
<dbReference type="AlphaFoldDB" id="A0A1G7DA73"/>
<reference evidence="3 4" key="1">
    <citation type="submission" date="2016-10" db="EMBL/GenBank/DDBJ databases">
        <authorList>
            <person name="de Groot N.N."/>
        </authorList>
    </citation>
    <scope>NUCLEOTIDE SEQUENCE [LARGE SCALE GENOMIC DNA]</scope>
    <source>
        <strain evidence="4">DSM 938 / 37b4</strain>
    </source>
</reference>
<keyword evidence="1" id="KW-0732">Signal</keyword>
<dbReference type="SUPFAM" id="SSF55797">
    <property type="entry name" value="PR-1-like"/>
    <property type="match status" value="1"/>
</dbReference>
<dbReference type="EMBL" id="FNAY01000001">
    <property type="protein sequence ID" value="SDE48548.1"/>
    <property type="molecule type" value="Genomic_DNA"/>
</dbReference>
<evidence type="ECO:0000259" key="2">
    <source>
        <dbReference type="Pfam" id="PF00188"/>
    </source>
</evidence>
<dbReference type="InterPro" id="IPR014044">
    <property type="entry name" value="CAP_dom"/>
</dbReference>
<feature type="domain" description="SCP" evidence="2">
    <location>
        <begin position="71"/>
        <end position="188"/>
    </location>
</feature>
<dbReference type="RefSeq" id="WP_074552683.1">
    <property type="nucleotide sequence ID" value="NZ_CP119563.1"/>
</dbReference>
<dbReference type="OrthoDB" id="9811255at2"/>
<dbReference type="Proteomes" id="UP000183812">
    <property type="component" value="Unassembled WGS sequence"/>
</dbReference>
<dbReference type="PANTHER" id="PTHR31157">
    <property type="entry name" value="SCP DOMAIN-CONTAINING PROTEIN"/>
    <property type="match status" value="1"/>
</dbReference>
<feature type="chain" id="PRO_5010277851" evidence="1">
    <location>
        <begin position="23"/>
        <end position="190"/>
    </location>
</feature>
<name>A0A1G7DA73_RHOCA</name>
<feature type="signal peptide" evidence="1">
    <location>
        <begin position="1"/>
        <end position="22"/>
    </location>
</feature>
<dbReference type="Gene3D" id="3.40.33.10">
    <property type="entry name" value="CAP"/>
    <property type="match status" value="1"/>
</dbReference>
<evidence type="ECO:0000313" key="3">
    <source>
        <dbReference type="EMBL" id="SDE48548.1"/>
    </source>
</evidence>
<dbReference type="CDD" id="cd05379">
    <property type="entry name" value="CAP_bacterial"/>
    <property type="match status" value="1"/>
</dbReference>
<evidence type="ECO:0000313" key="4">
    <source>
        <dbReference type="Proteomes" id="UP000183812"/>
    </source>
</evidence>